<dbReference type="PROSITE" id="PS00523">
    <property type="entry name" value="SULFATASE_1"/>
    <property type="match status" value="1"/>
</dbReference>
<evidence type="ECO:0000256" key="3">
    <source>
        <dbReference type="ARBA" id="ARBA00022801"/>
    </source>
</evidence>
<dbReference type="InterPro" id="IPR017850">
    <property type="entry name" value="Alkaline_phosphatase_core_sf"/>
</dbReference>
<comment type="caution">
    <text evidence="6">The sequence shown here is derived from an EMBL/GenBank/DDBJ whole genome shotgun (WGS) entry which is preliminary data.</text>
</comment>
<feature type="domain" description="Sulfatase N-terminal" evidence="5">
    <location>
        <begin position="34"/>
        <end position="355"/>
    </location>
</feature>
<gene>
    <name evidence="6" type="ORF">FOT42_013805</name>
</gene>
<dbReference type="CDD" id="cd16145">
    <property type="entry name" value="ARS_like"/>
    <property type="match status" value="1"/>
</dbReference>
<dbReference type="Gene3D" id="3.40.720.10">
    <property type="entry name" value="Alkaline Phosphatase, subunit A"/>
    <property type="match status" value="1"/>
</dbReference>
<evidence type="ECO:0000259" key="5">
    <source>
        <dbReference type="Pfam" id="PF00884"/>
    </source>
</evidence>
<evidence type="ECO:0000313" key="7">
    <source>
        <dbReference type="Proteomes" id="UP000319204"/>
    </source>
</evidence>
<name>A0A5N5IQ81_9FLAO</name>
<dbReference type="EMBL" id="VNIK02000010">
    <property type="protein sequence ID" value="KAB5486067.1"/>
    <property type="molecule type" value="Genomic_DNA"/>
</dbReference>
<dbReference type="InterPro" id="IPR050738">
    <property type="entry name" value="Sulfatase"/>
</dbReference>
<dbReference type="OrthoDB" id="9764377at2"/>
<reference evidence="6" key="1">
    <citation type="submission" date="2019-10" db="EMBL/GenBank/DDBJ databases">
        <title>Muricauda hadale sp. nov., a piezophilic bacterium isolated from hadopelagic water of the Mariana Trench.</title>
        <authorList>
            <person name="Wei Y."/>
        </authorList>
    </citation>
    <scope>NUCLEOTIDE SEQUENCE [LARGE SCALE GENOMIC DNA]</scope>
    <source>
        <strain evidence="6">MT-229</strain>
    </source>
</reference>
<comment type="similarity">
    <text evidence="1">Belongs to the sulfatase family.</text>
</comment>
<evidence type="ECO:0000313" key="6">
    <source>
        <dbReference type="EMBL" id="KAB5486067.1"/>
    </source>
</evidence>
<dbReference type="AlphaFoldDB" id="A0A5N5IQ81"/>
<dbReference type="InterPro" id="IPR000917">
    <property type="entry name" value="Sulfatase_N"/>
</dbReference>
<dbReference type="PANTHER" id="PTHR42693:SF53">
    <property type="entry name" value="ENDO-4-O-SULFATASE"/>
    <property type="match status" value="1"/>
</dbReference>
<dbReference type="Pfam" id="PF00884">
    <property type="entry name" value="Sulfatase"/>
    <property type="match status" value="1"/>
</dbReference>
<sequence length="460" mass="52413">MNNIMTHRYIKVLLGFICLLSNLMVAQVQVKTKPNIVFIMADDLGIGDIGCYGQEILETPHIDKLAQEGMRFTQAYAGSSVCAPSRSSLMTGMHNGHNRVRDNIPHGVFLLPDDLTVAEVLKQAGYKTGGVGKWGLGNPGSWGVPNYQGFDYYYGQLNQDQAHYYYPDYMWENEKIDLLFENRGEKKGAYTHNIFMDKAIKFIDNNKSNPFFLYLSLTLPHFSDYDERTADSHIVPSNAKYASKDWPEVEKNYATMVDMVDQSVGQIMEKLKQLGLDSNTIVFFTSDNGPNRSTLHDIDFFNSNGIYKGGKRDMYEGGIRIPMVVRWPEKIKAGTVSDQVWAFWDFLPTAAEIANLPFEREIDGVSVLPTLLGKKQSPLHKYLYWDYGHSREIFMQAVRWNNWKGVRNGQGTELEVYDLNVDPGEKNDLASKEKDVLLKLESFIKEAYVPSSDYPMKMKK</sequence>
<organism evidence="6 7">
    <name type="scientific">Flagellimonas hadalis</name>
    <dbReference type="NCBI Taxonomy" id="2597517"/>
    <lineage>
        <taxon>Bacteria</taxon>
        <taxon>Pseudomonadati</taxon>
        <taxon>Bacteroidota</taxon>
        <taxon>Flavobacteriia</taxon>
        <taxon>Flavobacteriales</taxon>
        <taxon>Flavobacteriaceae</taxon>
        <taxon>Flagellimonas</taxon>
    </lineage>
</organism>
<evidence type="ECO:0000256" key="4">
    <source>
        <dbReference type="ARBA" id="ARBA00022837"/>
    </source>
</evidence>
<evidence type="ECO:0000256" key="2">
    <source>
        <dbReference type="ARBA" id="ARBA00022723"/>
    </source>
</evidence>
<dbReference type="GO" id="GO:0004065">
    <property type="term" value="F:arylsulfatase activity"/>
    <property type="evidence" value="ECO:0007669"/>
    <property type="project" value="TreeGrafter"/>
</dbReference>
<accession>A0A5N5IQ81</accession>
<dbReference type="Proteomes" id="UP000319204">
    <property type="component" value="Unassembled WGS sequence"/>
</dbReference>
<dbReference type="PANTHER" id="PTHR42693">
    <property type="entry name" value="ARYLSULFATASE FAMILY MEMBER"/>
    <property type="match status" value="1"/>
</dbReference>
<dbReference type="Gene3D" id="3.30.1120.10">
    <property type="match status" value="1"/>
</dbReference>
<proteinExistence type="inferred from homology"/>
<protein>
    <submittedName>
        <fullName evidence="6">Arylsulfatase</fullName>
    </submittedName>
</protein>
<dbReference type="GO" id="GO:0046872">
    <property type="term" value="F:metal ion binding"/>
    <property type="evidence" value="ECO:0007669"/>
    <property type="project" value="UniProtKB-KW"/>
</dbReference>
<keyword evidence="4" id="KW-0106">Calcium</keyword>
<dbReference type="InterPro" id="IPR024607">
    <property type="entry name" value="Sulfatase_CS"/>
</dbReference>
<keyword evidence="2" id="KW-0479">Metal-binding</keyword>
<keyword evidence="7" id="KW-1185">Reference proteome</keyword>
<keyword evidence="3" id="KW-0378">Hydrolase</keyword>
<evidence type="ECO:0000256" key="1">
    <source>
        <dbReference type="ARBA" id="ARBA00008779"/>
    </source>
</evidence>
<dbReference type="SUPFAM" id="SSF53649">
    <property type="entry name" value="Alkaline phosphatase-like"/>
    <property type="match status" value="1"/>
</dbReference>